<proteinExistence type="predicted"/>
<accession>A0ABQ3D649</accession>
<dbReference type="EMBL" id="BMZF01000007">
    <property type="protein sequence ID" value="GHA57569.1"/>
    <property type="molecule type" value="Genomic_DNA"/>
</dbReference>
<name>A0ABQ3D649_9RHOB</name>
<dbReference type="SUPFAM" id="SSF52317">
    <property type="entry name" value="Class I glutamine amidotransferase-like"/>
    <property type="match status" value="1"/>
</dbReference>
<keyword evidence="1" id="KW-0812">Transmembrane</keyword>
<dbReference type="PANTHER" id="PTHR37464:SF1">
    <property type="entry name" value="BLL2463 PROTEIN"/>
    <property type="match status" value="1"/>
</dbReference>
<evidence type="ECO:0000313" key="5">
    <source>
        <dbReference type="Proteomes" id="UP000634455"/>
    </source>
</evidence>
<feature type="transmembrane region" description="Helical" evidence="1">
    <location>
        <begin position="59"/>
        <end position="78"/>
    </location>
</feature>
<keyword evidence="5" id="KW-1185">Reference proteome</keyword>
<dbReference type="NCBIfam" id="TIGR02226">
    <property type="entry name" value="two_anch"/>
    <property type="match status" value="1"/>
</dbReference>
<dbReference type="CDD" id="cd03143">
    <property type="entry name" value="A4_beta-galactosidase_middle_domain"/>
    <property type="match status" value="1"/>
</dbReference>
<protein>
    <submittedName>
        <fullName evidence="4">LytTR family transcriptional regulator</fullName>
    </submittedName>
</protein>
<keyword evidence="1" id="KW-0472">Membrane</keyword>
<evidence type="ECO:0000259" key="2">
    <source>
        <dbReference type="Pfam" id="PF07584"/>
    </source>
</evidence>
<dbReference type="InterPro" id="IPR024163">
    <property type="entry name" value="Aerotolerance_reg_N"/>
</dbReference>
<dbReference type="Proteomes" id="UP000634455">
    <property type="component" value="Unassembled WGS sequence"/>
</dbReference>
<keyword evidence="1" id="KW-1133">Transmembrane helix</keyword>
<dbReference type="RefSeq" id="WP_189640975.1">
    <property type="nucleotide sequence ID" value="NZ_BMZF01000007.1"/>
</dbReference>
<dbReference type="Gene3D" id="3.40.50.880">
    <property type="match status" value="1"/>
</dbReference>
<dbReference type="InterPro" id="IPR025297">
    <property type="entry name" value="DUF4159"/>
</dbReference>
<dbReference type="InterPro" id="IPR029062">
    <property type="entry name" value="Class_I_gatase-like"/>
</dbReference>
<evidence type="ECO:0000256" key="1">
    <source>
        <dbReference type="SAM" id="Phobius"/>
    </source>
</evidence>
<organism evidence="4 5">
    <name type="scientific">Paramylibacter ulvae</name>
    <dbReference type="NCBI Taxonomy" id="1651968"/>
    <lineage>
        <taxon>Bacteria</taxon>
        <taxon>Pseudomonadati</taxon>
        <taxon>Pseudomonadota</taxon>
        <taxon>Alphaproteobacteria</taxon>
        <taxon>Rhodobacterales</taxon>
        <taxon>Paracoccaceae</taxon>
        <taxon>Paramylibacter</taxon>
    </lineage>
</organism>
<evidence type="ECO:0000313" key="4">
    <source>
        <dbReference type="EMBL" id="GHA57569.1"/>
    </source>
</evidence>
<feature type="domain" description="Aerotolerance regulator N-terminal" evidence="2">
    <location>
        <begin position="6"/>
        <end position="80"/>
    </location>
</feature>
<sequence length="922" mass="100038">MTFGAIAFLSPWLLIAGLALPILIWLLRAIPPAPIRQRFPGITLLLGLRDKDSTPDRTPWWLLLLRAVAIGAAILAFAEPVLNPSDRVAGRGALLIGMDASWASAQSWQMRKDKVENLLNEAEQDNRPVMVVKWTDTPTSDFENGFSAASNWIDRLQSFHPNSWEPNYDQWLDIVTNLEASQIIWFSDGINRSDRAAFLNRLTSLADVSIVQSDTNVVALSPITVQDGALNTTLTRIHSDTMDNVRLSAIGPDPTGITRKLGSVDVVFDAGNAQSLGVVELPIELRNRVTQVSIDDVNSAGSVVLGDDSLRRRKVALFGSDRASEASALLSELHYLRNALQPTTEVIETELSEALVANPEVIVFADIGELNETETQDIQTWIEQGGTLLRFAGPNLISSGIGQSENHPLLPVRLRSGGRSVGGAMSWGEPRKLQDFAKESPFFGLKIPDDVDVNSQVMAQPDPDLAARVIASLDDGTPLVTSQNIGQGRVVLFHVTSSTKWSNLPLSGLFVQMLERLAITAKTSAVTSSDVAGTIWTPTHVLDAYGALGETQSASGVSGELLAAGQLGPELQPGIYTNADRAIALNVIQTDRQITSATWPIGTNLLSLSPSSERALKAEFLQFAFVLLLIDVFATLVLSGRLRGARSGQIAVIALLCVISANSKSFAQSDEDGALFAANNTVLAYVITGDARVDEVSHSGLDGLSAELYLRTNIEPVPPVGVVLGNDDLSLYPFLYWPITDKHQALSIDAVASLNQYLRNGGFIMFDTRDGNQSGAIGRSTPNGRKLQQIARRLDIPRLEPIPTDHVLTRAFYLLQVFPGRYIGPDVWVEAAPENAEQVEGIPFRNLNDGVTPVLIGANDWAASWAITESGRFKYPVGRGANGERQREFAIRFGVNVLMYVMTGNYKSDQVHVPALLDRLGQ</sequence>
<dbReference type="Pfam" id="PF13709">
    <property type="entry name" value="DUF4159"/>
    <property type="match status" value="1"/>
</dbReference>
<dbReference type="Pfam" id="PF07584">
    <property type="entry name" value="BatA"/>
    <property type="match status" value="1"/>
</dbReference>
<comment type="caution">
    <text evidence="4">The sequence shown here is derived from an EMBL/GenBank/DDBJ whole genome shotgun (WGS) entry which is preliminary data.</text>
</comment>
<dbReference type="PANTHER" id="PTHR37464">
    <property type="entry name" value="BLL2463 PROTEIN"/>
    <property type="match status" value="1"/>
</dbReference>
<dbReference type="InterPro" id="IPR011933">
    <property type="entry name" value="Double_TM_dom"/>
</dbReference>
<gene>
    <name evidence="4" type="ORF">GCM10008927_24050</name>
</gene>
<evidence type="ECO:0000259" key="3">
    <source>
        <dbReference type="Pfam" id="PF13709"/>
    </source>
</evidence>
<dbReference type="Gene3D" id="3.40.50.12140">
    <property type="entry name" value="Domain of unknown function DUF4159"/>
    <property type="match status" value="1"/>
</dbReference>
<feature type="domain" description="DUF4159" evidence="3">
    <location>
        <begin position="683"/>
        <end position="902"/>
    </location>
</feature>
<feature type="transmembrane region" description="Helical" evidence="1">
    <location>
        <begin position="6"/>
        <end position="27"/>
    </location>
</feature>
<reference evidence="5" key="1">
    <citation type="journal article" date="2019" name="Int. J. Syst. Evol. Microbiol.">
        <title>The Global Catalogue of Microorganisms (GCM) 10K type strain sequencing project: providing services to taxonomists for standard genome sequencing and annotation.</title>
        <authorList>
            <consortium name="The Broad Institute Genomics Platform"/>
            <consortium name="The Broad Institute Genome Sequencing Center for Infectious Disease"/>
            <person name="Wu L."/>
            <person name="Ma J."/>
        </authorList>
    </citation>
    <scope>NUCLEOTIDE SEQUENCE [LARGE SCALE GENOMIC DNA]</scope>
    <source>
        <strain evidence="5">KCTC 32465</strain>
    </source>
</reference>